<dbReference type="PANTHER" id="PTHR40618:SF1">
    <property type="entry name" value="B-ZIP TRANSCRIPTION FACTOR (EUROFUNG)"/>
    <property type="match status" value="1"/>
</dbReference>
<name>A0A9W9FRF4_9EURO</name>
<evidence type="ECO:0000313" key="2">
    <source>
        <dbReference type="Proteomes" id="UP001141434"/>
    </source>
</evidence>
<dbReference type="GeneID" id="81392064"/>
<comment type="caution">
    <text evidence="1">The sequence shown here is derived from an EMBL/GenBank/DDBJ whole genome shotgun (WGS) entry which is preliminary data.</text>
</comment>
<organism evidence="1 2">
    <name type="scientific">Penicillium alfredii</name>
    <dbReference type="NCBI Taxonomy" id="1506179"/>
    <lineage>
        <taxon>Eukaryota</taxon>
        <taxon>Fungi</taxon>
        <taxon>Dikarya</taxon>
        <taxon>Ascomycota</taxon>
        <taxon>Pezizomycotina</taxon>
        <taxon>Eurotiomycetes</taxon>
        <taxon>Eurotiomycetidae</taxon>
        <taxon>Eurotiales</taxon>
        <taxon>Aspergillaceae</taxon>
        <taxon>Penicillium</taxon>
    </lineage>
</organism>
<dbReference type="Proteomes" id="UP001141434">
    <property type="component" value="Unassembled WGS sequence"/>
</dbReference>
<protein>
    <submittedName>
        <fullName evidence="1">Uncharacterized protein</fullName>
    </submittedName>
</protein>
<dbReference type="RefSeq" id="XP_056513963.1">
    <property type="nucleotide sequence ID" value="XM_056652896.1"/>
</dbReference>
<dbReference type="OrthoDB" id="545169at2759"/>
<sequence length="140" mass="15220">MEGETSSDSQLHKHLEICGFGGQWFDCRDVEGYLRERGVDIDGSALFPAVHSLPLNYAPLASGHDLPNIERNEPPGFNWTSTNPTVLDTPPVSMDDGDTSPCVPEIGIIRSVSILGRAPGFRRRDVEAAFQSALLIQSAL</sequence>
<dbReference type="PANTHER" id="PTHR40618">
    <property type="entry name" value="B-ZIP TRANSCRIPTION FACTOR (EUROFUNG)-RELATED"/>
    <property type="match status" value="1"/>
</dbReference>
<proteinExistence type="predicted"/>
<evidence type="ECO:0000313" key="1">
    <source>
        <dbReference type="EMBL" id="KAJ5104967.1"/>
    </source>
</evidence>
<dbReference type="AlphaFoldDB" id="A0A9W9FRF4"/>
<keyword evidence="2" id="KW-1185">Reference proteome</keyword>
<reference evidence="1" key="2">
    <citation type="journal article" date="2023" name="IMA Fungus">
        <title>Comparative genomic study of the Penicillium genus elucidates a diverse pangenome and 15 lateral gene transfer events.</title>
        <authorList>
            <person name="Petersen C."/>
            <person name="Sorensen T."/>
            <person name="Nielsen M.R."/>
            <person name="Sondergaard T.E."/>
            <person name="Sorensen J.L."/>
            <person name="Fitzpatrick D.A."/>
            <person name="Frisvad J.C."/>
            <person name="Nielsen K.L."/>
        </authorList>
    </citation>
    <scope>NUCLEOTIDE SEQUENCE</scope>
    <source>
        <strain evidence="1">IBT 34128</strain>
    </source>
</reference>
<reference evidence="1" key="1">
    <citation type="submission" date="2022-11" db="EMBL/GenBank/DDBJ databases">
        <authorList>
            <person name="Petersen C."/>
        </authorList>
    </citation>
    <scope>NUCLEOTIDE SEQUENCE</scope>
    <source>
        <strain evidence="1">IBT 34128</strain>
    </source>
</reference>
<accession>A0A9W9FRF4</accession>
<dbReference type="EMBL" id="JAPMSZ010000004">
    <property type="protein sequence ID" value="KAJ5104967.1"/>
    <property type="molecule type" value="Genomic_DNA"/>
</dbReference>
<gene>
    <name evidence="1" type="ORF">NUU61_002314</name>
</gene>